<gene>
    <name evidence="1" type="ORF">SS1G_03566</name>
</gene>
<dbReference type="HOGENOM" id="CLU_2528828_0_0_1"/>
<dbReference type="KEGG" id="ssl:SS1G_03566"/>
<accession>A7EE26</accession>
<dbReference type="GeneID" id="5492022"/>
<reference evidence="2" key="1">
    <citation type="journal article" date="2011" name="PLoS Genet.">
        <title>Genomic analysis of the necrotrophic fungal pathogens Sclerotinia sclerotiorum and Botrytis cinerea.</title>
        <authorList>
            <person name="Amselem J."/>
            <person name="Cuomo C.A."/>
            <person name="van Kan J.A."/>
            <person name="Viaud M."/>
            <person name="Benito E.P."/>
            <person name="Couloux A."/>
            <person name="Coutinho P.M."/>
            <person name="de Vries R.P."/>
            <person name="Dyer P.S."/>
            <person name="Fillinger S."/>
            <person name="Fournier E."/>
            <person name="Gout L."/>
            <person name="Hahn M."/>
            <person name="Kohn L."/>
            <person name="Lapalu N."/>
            <person name="Plummer K.M."/>
            <person name="Pradier J.M."/>
            <person name="Quevillon E."/>
            <person name="Sharon A."/>
            <person name="Simon A."/>
            <person name="ten Have A."/>
            <person name="Tudzynski B."/>
            <person name="Tudzynski P."/>
            <person name="Wincker P."/>
            <person name="Andrew M."/>
            <person name="Anthouard V."/>
            <person name="Beever R.E."/>
            <person name="Beffa R."/>
            <person name="Benoit I."/>
            <person name="Bouzid O."/>
            <person name="Brault B."/>
            <person name="Chen Z."/>
            <person name="Choquer M."/>
            <person name="Collemare J."/>
            <person name="Cotton P."/>
            <person name="Danchin E.G."/>
            <person name="Da Silva C."/>
            <person name="Gautier A."/>
            <person name="Giraud C."/>
            <person name="Giraud T."/>
            <person name="Gonzalez C."/>
            <person name="Grossetete S."/>
            <person name="Guldener U."/>
            <person name="Henrissat B."/>
            <person name="Howlett B.J."/>
            <person name="Kodira C."/>
            <person name="Kretschmer M."/>
            <person name="Lappartient A."/>
            <person name="Leroch M."/>
            <person name="Levis C."/>
            <person name="Mauceli E."/>
            <person name="Neuveglise C."/>
            <person name="Oeser B."/>
            <person name="Pearson M."/>
            <person name="Poulain J."/>
            <person name="Poussereau N."/>
            <person name="Quesneville H."/>
            <person name="Rascle C."/>
            <person name="Schumacher J."/>
            <person name="Segurens B."/>
            <person name="Sexton A."/>
            <person name="Silva E."/>
            <person name="Sirven C."/>
            <person name="Soanes D.M."/>
            <person name="Talbot N.J."/>
            <person name="Templeton M."/>
            <person name="Yandava C."/>
            <person name="Yarden O."/>
            <person name="Zeng Q."/>
            <person name="Rollins J.A."/>
            <person name="Lebrun M.H."/>
            <person name="Dickman M."/>
        </authorList>
    </citation>
    <scope>NUCLEOTIDE SEQUENCE [LARGE SCALE GENOMIC DNA]</scope>
    <source>
        <strain evidence="2">ATCC 18683 / 1980 / Ss-1</strain>
    </source>
</reference>
<protein>
    <submittedName>
        <fullName evidence="1">Uncharacterized protein</fullName>
    </submittedName>
</protein>
<sequence>MYLVVCNGTYYLGIPKNSGPLMLEILPEAFDLDRMMNGNGSRELIHITLHTAYRISQSHIDEEIQGRNGPALNPLDLDKKMKNY</sequence>
<dbReference type="RefSeq" id="XP_001595477.1">
    <property type="nucleotide sequence ID" value="XM_001595427.1"/>
</dbReference>
<name>A7EE26_SCLS1</name>
<dbReference type="InParanoid" id="A7EE26"/>
<dbReference type="EMBL" id="CH476624">
    <property type="protein sequence ID" value="EDO01092.1"/>
    <property type="molecule type" value="Genomic_DNA"/>
</dbReference>
<evidence type="ECO:0000313" key="1">
    <source>
        <dbReference type="EMBL" id="EDO01092.1"/>
    </source>
</evidence>
<evidence type="ECO:0000313" key="2">
    <source>
        <dbReference type="Proteomes" id="UP000001312"/>
    </source>
</evidence>
<keyword evidence="2" id="KW-1185">Reference proteome</keyword>
<proteinExistence type="predicted"/>
<dbReference type="Proteomes" id="UP000001312">
    <property type="component" value="Unassembled WGS sequence"/>
</dbReference>
<organism evidence="1 2">
    <name type="scientific">Sclerotinia sclerotiorum (strain ATCC 18683 / 1980 / Ss-1)</name>
    <name type="common">White mold</name>
    <name type="synonym">Whetzelinia sclerotiorum</name>
    <dbReference type="NCBI Taxonomy" id="665079"/>
    <lineage>
        <taxon>Eukaryota</taxon>
        <taxon>Fungi</taxon>
        <taxon>Dikarya</taxon>
        <taxon>Ascomycota</taxon>
        <taxon>Pezizomycotina</taxon>
        <taxon>Leotiomycetes</taxon>
        <taxon>Helotiales</taxon>
        <taxon>Sclerotiniaceae</taxon>
        <taxon>Sclerotinia</taxon>
    </lineage>
</organism>
<dbReference type="AlphaFoldDB" id="A7EE26"/>